<reference evidence="2 3" key="1">
    <citation type="submission" date="2019-06" db="EMBL/GenBank/DDBJ databases">
        <title>Genome Sequence of the Brown Rot Fungal Pathogen Monilinia laxa.</title>
        <authorList>
            <person name="De Miccolis Angelini R.M."/>
            <person name="Landi L."/>
            <person name="Abate D."/>
            <person name="Pollastro S."/>
            <person name="Romanazzi G."/>
            <person name="Faretra F."/>
        </authorList>
    </citation>
    <scope>NUCLEOTIDE SEQUENCE [LARGE SCALE GENOMIC DNA]</scope>
    <source>
        <strain evidence="2 3">Mlax316</strain>
    </source>
</reference>
<dbReference type="OrthoDB" id="5285218at2759"/>
<feature type="compositionally biased region" description="Low complexity" evidence="1">
    <location>
        <begin position="267"/>
        <end position="277"/>
    </location>
</feature>
<dbReference type="Proteomes" id="UP000326757">
    <property type="component" value="Unassembled WGS sequence"/>
</dbReference>
<accession>A0A5N6JX11</accession>
<feature type="compositionally biased region" description="Basic and acidic residues" evidence="1">
    <location>
        <begin position="278"/>
        <end position="287"/>
    </location>
</feature>
<keyword evidence="3" id="KW-1185">Reference proteome</keyword>
<organism evidence="2 3">
    <name type="scientific">Monilinia laxa</name>
    <name type="common">Brown rot fungus</name>
    <name type="synonym">Sclerotinia laxa</name>
    <dbReference type="NCBI Taxonomy" id="61186"/>
    <lineage>
        <taxon>Eukaryota</taxon>
        <taxon>Fungi</taxon>
        <taxon>Dikarya</taxon>
        <taxon>Ascomycota</taxon>
        <taxon>Pezizomycotina</taxon>
        <taxon>Leotiomycetes</taxon>
        <taxon>Helotiales</taxon>
        <taxon>Sclerotiniaceae</taxon>
        <taxon>Monilinia</taxon>
    </lineage>
</organism>
<comment type="caution">
    <text evidence="2">The sequence shown here is derived from an EMBL/GenBank/DDBJ whole genome shotgun (WGS) entry which is preliminary data.</text>
</comment>
<dbReference type="EMBL" id="VIGI01000012">
    <property type="protein sequence ID" value="KAB8293478.1"/>
    <property type="molecule type" value="Genomic_DNA"/>
</dbReference>
<evidence type="ECO:0000313" key="2">
    <source>
        <dbReference type="EMBL" id="KAB8293478.1"/>
    </source>
</evidence>
<evidence type="ECO:0000313" key="3">
    <source>
        <dbReference type="Proteomes" id="UP000326757"/>
    </source>
</evidence>
<proteinExistence type="predicted"/>
<sequence>MIFNSQPLHAVKHHPSKRMDEGMKLLRIVHQSKLKIRRYFIILKLPILYRLSPRRTRRTRRYSFLSVLHKQIQHRGSQKYERGLFIQLFIESHTRSIYTKCTYNHLNIPGFGIERITVYTLCIFINRSTLQTESQGIAIQYLISTSKTIHSSIHFTDDTNEGHPIAPELSFEINQSILCSNSRHSFQSLLPLSQPSHLVTPHPTFHTTATMVKLIDIINQKLELYRLEKRYINSRNRRSTFVSDAVYVDGEYYSSNNTYSANCTAGDVDSGSNSSSSKESKLTKDTTGKTMASSRSKRASLMDWRRGSVRGKHGERDATKVSVRELNWDGSVRS</sequence>
<dbReference type="AlphaFoldDB" id="A0A5N6JX11"/>
<name>A0A5N6JX11_MONLA</name>
<feature type="compositionally biased region" description="Basic and acidic residues" evidence="1">
    <location>
        <begin position="312"/>
        <end position="321"/>
    </location>
</feature>
<protein>
    <submittedName>
        <fullName evidence="2">Uncharacterized protein</fullName>
    </submittedName>
</protein>
<feature type="region of interest" description="Disordered" evidence="1">
    <location>
        <begin position="263"/>
        <end position="321"/>
    </location>
</feature>
<gene>
    <name evidence="2" type="ORF">EYC80_007788</name>
</gene>
<evidence type="ECO:0000256" key="1">
    <source>
        <dbReference type="SAM" id="MobiDB-lite"/>
    </source>
</evidence>